<proteinExistence type="predicted"/>
<dbReference type="Pfam" id="PF00067">
    <property type="entry name" value="p450"/>
    <property type="match status" value="1"/>
</dbReference>
<comment type="caution">
    <text evidence="1">The sequence shown here is derived from an EMBL/GenBank/DDBJ whole genome shotgun (WGS) entry which is preliminary data.</text>
</comment>
<dbReference type="AlphaFoldDB" id="A0A9P5PJ46"/>
<dbReference type="GO" id="GO:0005506">
    <property type="term" value="F:iron ion binding"/>
    <property type="evidence" value="ECO:0007669"/>
    <property type="project" value="InterPro"/>
</dbReference>
<dbReference type="OrthoDB" id="6692864at2759"/>
<dbReference type="InterPro" id="IPR001128">
    <property type="entry name" value="Cyt_P450"/>
</dbReference>
<dbReference type="GO" id="GO:0020037">
    <property type="term" value="F:heme binding"/>
    <property type="evidence" value="ECO:0007669"/>
    <property type="project" value="InterPro"/>
</dbReference>
<gene>
    <name evidence="1" type="ORF">BDP27DRAFT_1204564</name>
</gene>
<dbReference type="EMBL" id="JADNRY010000156">
    <property type="protein sequence ID" value="KAF9063010.1"/>
    <property type="molecule type" value="Genomic_DNA"/>
</dbReference>
<name>A0A9P5PJ46_9AGAR</name>
<feature type="non-terminal residue" evidence="1">
    <location>
        <position position="1"/>
    </location>
</feature>
<organism evidence="1 2">
    <name type="scientific">Rhodocollybia butyracea</name>
    <dbReference type="NCBI Taxonomy" id="206335"/>
    <lineage>
        <taxon>Eukaryota</taxon>
        <taxon>Fungi</taxon>
        <taxon>Dikarya</taxon>
        <taxon>Basidiomycota</taxon>
        <taxon>Agaricomycotina</taxon>
        <taxon>Agaricomycetes</taxon>
        <taxon>Agaricomycetidae</taxon>
        <taxon>Agaricales</taxon>
        <taxon>Marasmiineae</taxon>
        <taxon>Omphalotaceae</taxon>
        <taxon>Rhodocollybia</taxon>
    </lineage>
</organism>
<dbReference type="Proteomes" id="UP000772434">
    <property type="component" value="Unassembled WGS sequence"/>
</dbReference>
<sequence length="102" mass="11225">GQQGKLLEYLHGQYGPVVRVAPNEISTCSVESIQSVLGSHGLPKGAAYIRFKVKSGPENLVTMNGDAHAARRRLWNRAMSTEALQEYESMIVKRSLELVDAL</sequence>
<dbReference type="GO" id="GO:0004497">
    <property type="term" value="F:monooxygenase activity"/>
    <property type="evidence" value="ECO:0007669"/>
    <property type="project" value="InterPro"/>
</dbReference>
<dbReference type="GO" id="GO:0016705">
    <property type="term" value="F:oxidoreductase activity, acting on paired donors, with incorporation or reduction of molecular oxygen"/>
    <property type="evidence" value="ECO:0007669"/>
    <property type="project" value="InterPro"/>
</dbReference>
<keyword evidence="2" id="KW-1185">Reference proteome</keyword>
<accession>A0A9P5PJ46</accession>
<evidence type="ECO:0000313" key="1">
    <source>
        <dbReference type="EMBL" id="KAF9063010.1"/>
    </source>
</evidence>
<feature type="non-terminal residue" evidence="1">
    <location>
        <position position="102"/>
    </location>
</feature>
<protein>
    <recommendedName>
        <fullName evidence="3">Cytochrome P450</fullName>
    </recommendedName>
</protein>
<dbReference type="InterPro" id="IPR036396">
    <property type="entry name" value="Cyt_P450_sf"/>
</dbReference>
<evidence type="ECO:0000313" key="2">
    <source>
        <dbReference type="Proteomes" id="UP000772434"/>
    </source>
</evidence>
<dbReference type="SUPFAM" id="SSF48264">
    <property type="entry name" value="Cytochrome P450"/>
    <property type="match status" value="1"/>
</dbReference>
<evidence type="ECO:0008006" key="3">
    <source>
        <dbReference type="Google" id="ProtNLM"/>
    </source>
</evidence>
<dbReference type="Gene3D" id="1.10.630.10">
    <property type="entry name" value="Cytochrome P450"/>
    <property type="match status" value="1"/>
</dbReference>
<reference evidence="1" key="1">
    <citation type="submission" date="2020-11" db="EMBL/GenBank/DDBJ databases">
        <authorList>
            <consortium name="DOE Joint Genome Institute"/>
            <person name="Ahrendt S."/>
            <person name="Riley R."/>
            <person name="Andreopoulos W."/>
            <person name="Labutti K."/>
            <person name="Pangilinan J."/>
            <person name="Ruiz-Duenas F.J."/>
            <person name="Barrasa J.M."/>
            <person name="Sanchez-Garcia M."/>
            <person name="Camarero S."/>
            <person name="Miyauchi S."/>
            <person name="Serrano A."/>
            <person name="Linde D."/>
            <person name="Babiker R."/>
            <person name="Drula E."/>
            <person name="Ayuso-Fernandez I."/>
            <person name="Pacheco R."/>
            <person name="Padilla G."/>
            <person name="Ferreira P."/>
            <person name="Barriuso J."/>
            <person name="Kellner H."/>
            <person name="Castanera R."/>
            <person name="Alfaro M."/>
            <person name="Ramirez L."/>
            <person name="Pisabarro A.G."/>
            <person name="Kuo A."/>
            <person name="Tritt A."/>
            <person name="Lipzen A."/>
            <person name="He G."/>
            <person name="Yan M."/>
            <person name="Ng V."/>
            <person name="Cullen D."/>
            <person name="Martin F."/>
            <person name="Rosso M.-N."/>
            <person name="Henrissat B."/>
            <person name="Hibbett D."/>
            <person name="Martinez A.T."/>
            <person name="Grigoriev I.V."/>
        </authorList>
    </citation>
    <scope>NUCLEOTIDE SEQUENCE</scope>
    <source>
        <strain evidence="1">AH 40177</strain>
    </source>
</reference>